<protein>
    <submittedName>
        <fullName evidence="2">Uncharacterized protein</fullName>
    </submittedName>
</protein>
<name>A0AA39XHQ1_9PEZI</name>
<evidence type="ECO:0000313" key="2">
    <source>
        <dbReference type="EMBL" id="KAK0633537.1"/>
    </source>
</evidence>
<keyword evidence="3" id="KW-1185">Reference proteome</keyword>
<evidence type="ECO:0000313" key="3">
    <source>
        <dbReference type="Proteomes" id="UP001175000"/>
    </source>
</evidence>
<dbReference type="EMBL" id="JAULSU010000001">
    <property type="protein sequence ID" value="KAK0633537.1"/>
    <property type="molecule type" value="Genomic_DNA"/>
</dbReference>
<dbReference type="AlphaFoldDB" id="A0AA39XHQ1"/>
<evidence type="ECO:0000256" key="1">
    <source>
        <dbReference type="SAM" id="MobiDB-lite"/>
    </source>
</evidence>
<sequence length="328" mass="36768">MGISTSAPEATSHPSMRTKLKSKLRAIFHPREDPDQDELPCKKSRSGSLRTAKTSHSTPEPITGSLEPAHPHPNHQHGHLSQPPSHPTRHQTRPQPTHKALSNQLVGAYTPYEPYSHPATRRPAHLARPHPIRQLPLLPFPPSSPSKALLTAEAHILRTTSIPAPGKPFMFHPDRSQSSGYCRWISPMGILILSEVKSYLSLPDNMPNARMVISILRRWPKLRAHIACVEPGVVRAASVVDFMGVGNAHGVRHQECNFWGRWVVSGEPLFWPGEGEWEKKERGERGAAWRWERKRKGARVGGSRLRQVWNADEVEDEVEDEEIIGLAL</sequence>
<gene>
    <name evidence="2" type="ORF">B0T14DRAFT_491697</name>
</gene>
<feature type="compositionally biased region" description="Polar residues" evidence="1">
    <location>
        <begin position="1"/>
        <end position="15"/>
    </location>
</feature>
<accession>A0AA39XHQ1</accession>
<reference evidence="2" key="1">
    <citation type="submission" date="2023-06" db="EMBL/GenBank/DDBJ databases">
        <title>Genome-scale phylogeny and comparative genomics of the fungal order Sordariales.</title>
        <authorList>
            <consortium name="Lawrence Berkeley National Laboratory"/>
            <person name="Hensen N."/>
            <person name="Bonometti L."/>
            <person name="Westerberg I."/>
            <person name="Brannstrom I.O."/>
            <person name="Guillou S."/>
            <person name="Cros-Aarteil S."/>
            <person name="Calhoun S."/>
            <person name="Haridas S."/>
            <person name="Kuo A."/>
            <person name="Mondo S."/>
            <person name="Pangilinan J."/>
            <person name="Riley R."/>
            <person name="Labutti K."/>
            <person name="Andreopoulos B."/>
            <person name="Lipzen A."/>
            <person name="Chen C."/>
            <person name="Yanf M."/>
            <person name="Daum C."/>
            <person name="Ng V."/>
            <person name="Clum A."/>
            <person name="Steindorff A."/>
            <person name="Ohm R."/>
            <person name="Martin F."/>
            <person name="Silar P."/>
            <person name="Natvig D."/>
            <person name="Lalanne C."/>
            <person name="Gautier V."/>
            <person name="Ament-Velasquez S.L."/>
            <person name="Kruys A."/>
            <person name="Hutchinson M.I."/>
            <person name="Powell A.J."/>
            <person name="Barry K."/>
            <person name="Miller A.N."/>
            <person name="Grigoriev I.V."/>
            <person name="Debuchy R."/>
            <person name="Gladieux P."/>
            <person name="Thoren M.H."/>
            <person name="Johannesson H."/>
        </authorList>
    </citation>
    <scope>NUCLEOTIDE SEQUENCE</scope>
    <source>
        <strain evidence="2">CBS 606.72</strain>
    </source>
</reference>
<feature type="compositionally biased region" description="Polar residues" evidence="1">
    <location>
        <begin position="46"/>
        <end position="60"/>
    </location>
</feature>
<organism evidence="2 3">
    <name type="scientific">Immersiella caudata</name>
    <dbReference type="NCBI Taxonomy" id="314043"/>
    <lineage>
        <taxon>Eukaryota</taxon>
        <taxon>Fungi</taxon>
        <taxon>Dikarya</taxon>
        <taxon>Ascomycota</taxon>
        <taxon>Pezizomycotina</taxon>
        <taxon>Sordariomycetes</taxon>
        <taxon>Sordariomycetidae</taxon>
        <taxon>Sordariales</taxon>
        <taxon>Lasiosphaeriaceae</taxon>
        <taxon>Immersiella</taxon>
    </lineage>
</organism>
<proteinExistence type="predicted"/>
<comment type="caution">
    <text evidence="2">The sequence shown here is derived from an EMBL/GenBank/DDBJ whole genome shotgun (WGS) entry which is preliminary data.</text>
</comment>
<dbReference type="Proteomes" id="UP001175000">
    <property type="component" value="Unassembled WGS sequence"/>
</dbReference>
<feature type="compositionally biased region" description="Basic residues" evidence="1">
    <location>
        <begin position="16"/>
        <end position="28"/>
    </location>
</feature>
<feature type="region of interest" description="Disordered" evidence="1">
    <location>
        <begin position="1"/>
        <end position="99"/>
    </location>
</feature>